<name>A0ABR9WFI9_9BACT</name>
<evidence type="ECO:0000313" key="2">
    <source>
        <dbReference type="EMBL" id="MBE9464263.1"/>
    </source>
</evidence>
<reference evidence="3" key="1">
    <citation type="submission" date="2023-07" db="EMBL/GenBank/DDBJ databases">
        <title>Dyadobacter sp. nov 'subterranea' isolated from contaminted grondwater.</title>
        <authorList>
            <person name="Szabo I."/>
            <person name="Al-Omari J."/>
            <person name="Szerdahelyi S.G."/>
            <person name="Rado J."/>
        </authorList>
    </citation>
    <scope>NUCLEOTIDE SEQUENCE [LARGE SCALE GENOMIC DNA]</scope>
    <source>
        <strain evidence="3">UP-52</strain>
    </source>
</reference>
<dbReference type="EMBL" id="JACYGY010000001">
    <property type="protein sequence ID" value="MBE9464263.1"/>
    <property type="molecule type" value="Genomic_DNA"/>
</dbReference>
<evidence type="ECO:0000313" key="3">
    <source>
        <dbReference type="Proteomes" id="UP000634134"/>
    </source>
</evidence>
<keyword evidence="3" id="KW-1185">Reference proteome</keyword>
<feature type="compositionally biased region" description="Polar residues" evidence="1">
    <location>
        <begin position="1"/>
        <end position="16"/>
    </location>
</feature>
<feature type="region of interest" description="Disordered" evidence="1">
    <location>
        <begin position="1"/>
        <end position="55"/>
    </location>
</feature>
<feature type="compositionally biased region" description="Basic and acidic residues" evidence="1">
    <location>
        <begin position="17"/>
        <end position="36"/>
    </location>
</feature>
<sequence length="55" mass="6272">MKQSQSSNGMHQSQSKTHTENKDNLDSRHKEEETVKGNHLTNNQKQHASLGKKND</sequence>
<gene>
    <name evidence="2" type="ORF">IEE83_20440</name>
</gene>
<protein>
    <submittedName>
        <fullName evidence="2">Uncharacterized protein</fullName>
    </submittedName>
</protein>
<organism evidence="2 3">
    <name type="scientific">Dyadobacter subterraneus</name>
    <dbReference type="NCBI Taxonomy" id="2773304"/>
    <lineage>
        <taxon>Bacteria</taxon>
        <taxon>Pseudomonadati</taxon>
        <taxon>Bacteroidota</taxon>
        <taxon>Cytophagia</taxon>
        <taxon>Cytophagales</taxon>
        <taxon>Spirosomataceae</taxon>
        <taxon>Dyadobacter</taxon>
    </lineage>
</organism>
<evidence type="ECO:0000256" key="1">
    <source>
        <dbReference type="SAM" id="MobiDB-lite"/>
    </source>
</evidence>
<comment type="caution">
    <text evidence="2">The sequence shown here is derived from an EMBL/GenBank/DDBJ whole genome shotgun (WGS) entry which is preliminary data.</text>
</comment>
<dbReference type="Proteomes" id="UP000634134">
    <property type="component" value="Unassembled WGS sequence"/>
</dbReference>
<dbReference type="RefSeq" id="WP_194123563.1">
    <property type="nucleotide sequence ID" value="NZ_JACYGY010000001.1"/>
</dbReference>
<proteinExistence type="predicted"/>
<accession>A0ABR9WFI9</accession>